<reference evidence="3 4" key="1">
    <citation type="submission" date="2016-10" db="EMBL/GenBank/DDBJ databases">
        <authorList>
            <person name="de Groot N.N."/>
        </authorList>
    </citation>
    <scope>NUCLEOTIDE SEQUENCE [LARGE SCALE GENOMIC DNA]</scope>
    <source>
        <strain evidence="3 4">CGMCC 1.8712</strain>
    </source>
</reference>
<dbReference type="PROSITE" id="PS50104">
    <property type="entry name" value="TIR"/>
    <property type="match status" value="1"/>
</dbReference>
<evidence type="ECO:0000259" key="2">
    <source>
        <dbReference type="PROSITE" id="PS50104"/>
    </source>
</evidence>
<dbReference type="InterPro" id="IPR015032">
    <property type="entry name" value="ThsB__TIR-like_domain"/>
</dbReference>
<dbReference type="Pfam" id="PF08937">
    <property type="entry name" value="ThsB_TIR"/>
    <property type="match status" value="1"/>
</dbReference>
<evidence type="ECO:0000256" key="1">
    <source>
        <dbReference type="SAM" id="MobiDB-lite"/>
    </source>
</evidence>
<dbReference type="EMBL" id="FNQT01000005">
    <property type="protein sequence ID" value="SEA31673.1"/>
    <property type="molecule type" value="Genomic_DNA"/>
</dbReference>
<dbReference type="Proteomes" id="UP000236755">
    <property type="component" value="Unassembled WGS sequence"/>
</dbReference>
<evidence type="ECO:0000313" key="4">
    <source>
        <dbReference type="Proteomes" id="UP000236755"/>
    </source>
</evidence>
<organism evidence="3 4">
    <name type="scientific">Haloplanus vescus</name>
    <dbReference type="NCBI Taxonomy" id="555874"/>
    <lineage>
        <taxon>Archaea</taxon>
        <taxon>Methanobacteriati</taxon>
        <taxon>Methanobacteriota</taxon>
        <taxon>Stenosarchaea group</taxon>
        <taxon>Halobacteria</taxon>
        <taxon>Halobacteriales</taxon>
        <taxon>Haloferacaceae</taxon>
        <taxon>Haloplanus</taxon>
    </lineage>
</organism>
<gene>
    <name evidence="3" type="ORF">SAMN04488065_2626</name>
</gene>
<name>A0A1H4A6C0_9EURY</name>
<feature type="region of interest" description="Disordered" evidence="1">
    <location>
        <begin position="134"/>
        <end position="156"/>
    </location>
</feature>
<dbReference type="RefSeq" id="WP_092635532.1">
    <property type="nucleotide sequence ID" value="NZ_FNQT01000005.1"/>
</dbReference>
<dbReference type="GO" id="GO:0007165">
    <property type="term" value="P:signal transduction"/>
    <property type="evidence" value="ECO:0007669"/>
    <property type="project" value="InterPro"/>
</dbReference>
<protein>
    <submittedName>
        <fullName evidence="3">MTH538 TIR-like domain</fullName>
    </submittedName>
</protein>
<dbReference type="OrthoDB" id="350227at2157"/>
<accession>A0A1H4A6C0</accession>
<evidence type="ECO:0000313" key="3">
    <source>
        <dbReference type="EMBL" id="SEA31673.1"/>
    </source>
</evidence>
<keyword evidence="4" id="KW-1185">Reference proteome</keyword>
<proteinExistence type="predicted"/>
<feature type="domain" description="TIR" evidence="2">
    <location>
        <begin position="2"/>
        <end position="138"/>
    </location>
</feature>
<dbReference type="InterPro" id="IPR000157">
    <property type="entry name" value="TIR_dom"/>
</dbReference>
<dbReference type="SUPFAM" id="SSF52206">
    <property type="entry name" value="Hypothetical protein MTH538"/>
    <property type="match status" value="1"/>
</dbReference>
<sequence>MPTRRVFISYEGSDRMKAKGFRLLRWNNNVDVSFHDRHLLDPVDSTNDDYIRSCIRDEMKGTSVTVVMVGENTKDSDWVDYEVERSLKEGNGLVAIKVDDDISDEDIPDKLKENGAEIVDWDPDEFDDAIERAASQRSKVGESTVRGRAGTGCGRS</sequence>
<dbReference type="AlphaFoldDB" id="A0A1H4A6C0"/>
<dbReference type="Gene3D" id="3.40.50.11200">
    <property type="match status" value="1"/>
</dbReference>
<dbReference type="InterPro" id="IPR036490">
    <property type="entry name" value="ThsB_TIR-like_sf"/>
</dbReference>
<dbReference type="STRING" id="555874.SAMN04488065_2626"/>